<dbReference type="Pfam" id="PF01055">
    <property type="entry name" value="Glyco_hydro_31_2nd"/>
    <property type="match status" value="1"/>
</dbReference>
<gene>
    <name evidence="14" type="ORF">Ciccas_008552</name>
</gene>
<dbReference type="GO" id="GO:0090599">
    <property type="term" value="F:alpha-glucosidase activity"/>
    <property type="evidence" value="ECO:0007669"/>
    <property type="project" value="UniProtKB-ARBA"/>
</dbReference>
<name>A0ABD2Q292_9PLAT</name>
<evidence type="ECO:0000259" key="11">
    <source>
        <dbReference type="Pfam" id="PF01055"/>
    </source>
</evidence>
<dbReference type="InterPro" id="IPR025887">
    <property type="entry name" value="Glyco_hydro_31_N_dom"/>
</dbReference>
<keyword evidence="6" id="KW-0256">Endoplasmic reticulum</keyword>
<keyword evidence="7" id="KW-0325">Glycoprotein</keyword>
<dbReference type="Gene3D" id="2.60.40.1760">
    <property type="entry name" value="glycosyl hydrolase (family 31)"/>
    <property type="match status" value="1"/>
</dbReference>
<dbReference type="InterPro" id="IPR048395">
    <property type="entry name" value="Glyco_hydro_31_C"/>
</dbReference>
<evidence type="ECO:0000256" key="1">
    <source>
        <dbReference type="ARBA" id="ARBA00004240"/>
    </source>
</evidence>
<dbReference type="Proteomes" id="UP001626550">
    <property type="component" value="Unassembled WGS sequence"/>
</dbReference>
<evidence type="ECO:0000256" key="6">
    <source>
        <dbReference type="ARBA" id="ARBA00022824"/>
    </source>
</evidence>
<feature type="domain" description="Glycosyl hydrolase family 31 C-terminal" evidence="13">
    <location>
        <begin position="492"/>
        <end position="579"/>
    </location>
</feature>
<reference evidence="14 15" key="1">
    <citation type="submission" date="2024-11" db="EMBL/GenBank/DDBJ databases">
        <title>Adaptive evolution of stress response genes in parasites aligns with host niche diversity.</title>
        <authorList>
            <person name="Hahn C."/>
            <person name="Resl P."/>
        </authorList>
    </citation>
    <scope>NUCLEOTIDE SEQUENCE [LARGE SCALE GENOMIC DNA]</scope>
    <source>
        <strain evidence="14">EGGRZ-B1_66</strain>
        <tissue evidence="14">Body</tissue>
    </source>
</reference>
<accession>A0ABD2Q292</accession>
<comment type="pathway">
    <text evidence="2">Glycan metabolism; N-glycan metabolism.</text>
</comment>
<evidence type="ECO:0000313" key="15">
    <source>
        <dbReference type="Proteomes" id="UP001626550"/>
    </source>
</evidence>
<evidence type="ECO:0000259" key="12">
    <source>
        <dbReference type="Pfam" id="PF13802"/>
    </source>
</evidence>
<feature type="domain" description="Glycoside hydrolase family 31 TIM barrel" evidence="11">
    <location>
        <begin position="309"/>
        <end position="483"/>
    </location>
</feature>
<evidence type="ECO:0000256" key="8">
    <source>
        <dbReference type="ARBA" id="ARBA00023295"/>
    </source>
</evidence>
<comment type="caution">
    <text evidence="14">The sequence shown here is derived from an EMBL/GenBank/DDBJ whole genome shotgun (WGS) entry which is preliminary data.</text>
</comment>
<evidence type="ECO:0000256" key="2">
    <source>
        <dbReference type="ARBA" id="ARBA00004833"/>
    </source>
</evidence>
<keyword evidence="4" id="KW-0732">Signal</keyword>
<dbReference type="EMBL" id="JBJKFK010001528">
    <property type="protein sequence ID" value="KAL3312851.1"/>
    <property type="molecule type" value="Genomic_DNA"/>
</dbReference>
<dbReference type="PANTHER" id="PTHR22762:SF54">
    <property type="entry name" value="BCDNA.GH04962"/>
    <property type="match status" value="1"/>
</dbReference>
<dbReference type="PANTHER" id="PTHR22762">
    <property type="entry name" value="ALPHA-GLUCOSIDASE"/>
    <property type="match status" value="1"/>
</dbReference>
<keyword evidence="5 10" id="KW-0378">Hydrolase</keyword>
<dbReference type="InterPro" id="IPR017853">
    <property type="entry name" value="GH"/>
</dbReference>
<dbReference type="Gene3D" id="2.60.40.1180">
    <property type="entry name" value="Golgi alpha-mannosidase II"/>
    <property type="match status" value="2"/>
</dbReference>
<dbReference type="InterPro" id="IPR000322">
    <property type="entry name" value="Glyco_hydro_31_TIM"/>
</dbReference>
<evidence type="ECO:0000313" key="14">
    <source>
        <dbReference type="EMBL" id="KAL3312851.1"/>
    </source>
</evidence>
<protein>
    <recommendedName>
        <fullName evidence="9">Glucosidase II subunit alpha</fullName>
    </recommendedName>
</protein>
<evidence type="ECO:0000256" key="3">
    <source>
        <dbReference type="ARBA" id="ARBA00007806"/>
    </source>
</evidence>
<dbReference type="Gene3D" id="3.20.20.80">
    <property type="entry name" value="Glycosidases"/>
    <property type="match status" value="2"/>
</dbReference>
<evidence type="ECO:0000259" key="13">
    <source>
        <dbReference type="Pfam" id="PF21365"/>
    </source>
</evidence>
<comment type="subcellular location">
    <subcellularLocation>
        <location evidence="1">Endoplasmic reticulum</location>
    </subcellularLocation>
</comment>
<feature type="domain" description="Glycoside hydrolase family 31 N-terminal" evidence="12">
    <location>
        <begin position="8"/>
        <end position="164"/>
    </location>
</feature>
<dbReference type="SUPFAM" id="SSF51445">
    <property type="entry name" value="(Trans)glycosidases"/>
    <property type="match status" value="1"/>
</dbReference>
<evidence type="ECO:0000256" key="5">
    <source>
        <dbReference type="ARBA" id="ARBA00022801"/>
    </source>
</evidence>
<dbReference type="SUPFAM" id="SSF51011">
    <property type="entry name" value="Glycosyl hydrolase domain"/>
    <property type="match status" value="1"/>
</dbReference>
<evidence type="ECO:0000256" key="9">
    <source>
        <dbReference type="ARBA" id="ARBA00042895"/>
    </source>
</evidence>
<dbReference type="SUPFAM" id="SSF74650">
    <property type="entry name" value="Galactose mutarotase-like"/>
    <property type="match status" value="1"/>
</dbReference>
<dbReference type="CDD" id="cd06603">
    <property type="entry name" value="GH31_GANC_GANAB_alpha"/>
    <property type="match status" value="1"/>
</dbReference>
<comment type="similarity">
    <text evidence="3 10">Belongs to the glycosyl hydrolase 31 family.</text>
</comment>
<proteinExistence type="inferred from homology"/>
<keyword evidence="15" id="KW-1185">Reference proteome</keyword>
<dbReference type="GO" id="GO:0005783">
    <property type="term" value="C:endoplasmic reticulum"/>
    <property type="evidence" value="ECO:0007669"/>
    <property type="project" value="UniProtKB-SubCell"/>
</dbReference>
<sequence>MLGENAILIYGNEHNKLSIEFNPFIVHVYKNGAPLVVLNGDSLFNFQTHNEAQIAKAAANETGLNWSETFKSHTDSRKHGPSSIGMDITFLNFEHVYGIPEHAEAFDLPDTVSRDPYRLYNLDVFAYELHETMALYGSVPVLHAHAINNSMGIFWNNPTETWIDIQSSRSASKGLLSSFFSSSDNGKWTRTHWMSETGIVDLFIMLGPTPQDVSKQYATITGTTPLPPLFSLAYHQCRWNYNDQADITGLDSNFDKYKIPADVLWLDIEHTDGKRYFTWDQGKFPNPGEMVDKLLEKKRRLVTVVDPHIKSDPGEPSVFSGPEVTMHKDAVHLNGFEHRDVHNLYGMYVHQATWEGQLLRSQNQKRPFVLTRAFYAGSQRTSAVWTGDNAAEWSHLKISIPMLLSLSITGITFCGADVGGFFNNPEVNLLTRWYQAGAYQPFFRAHAHLDTPRREPWLYPEETVNRIRSAVEQRYALLPYWYMLFAVGEVTGQPPMAPLWYHFPSQADLFSVETAYMVGPAMLVSPVLEKDAASVEVLLPAGATWYQMPNFKIFNGGQKVSIPVSIDDIPVFYRGGHIVPRRERMRRTSSLMANDPYTLFVMVDPQTEKAEGYIYEDDNESVHDPNRLLLKVVFEQQGLSAKLKLQLPDSELYRGLKMKHGVRENKIERIVVVGMKLEVKTCEVMTVDSRAIPVRCKYVAQQAGLPSVLEIKKPEVMLSTDWTLLMSPTRADL</sequence>
<keyword evidence="8 10" id="KW-0326">Glycosidase</keyword>
<dbReference type="Pfam" id="PF21365">
    <property type="entry name" value="Glyco_hydro_31_3rd"/>
    <property type="match status" value="1"/>
</dbReference>
<dbReference type="AlphaFoldDB" id="A0ABD2Q292"/>
<evidence type="ECO:0000256" key="7">
    <source>
        <dbReference type="ARBA" id="ARBA00023180"/>
    </source>
</evidence>
<dbReference type="InterPro" id="IPR011013">
    <property type="entry name" value="Gal_mutarotase_sf_dom"/>
</dbReference>
<dbReference type="Pfam" id="PF13802">
    <property type="entry name" value="Gal_mutarotas_2"/>
    <property type="match status" value="1"/>
</dbReference>
<dbReference type="CDD" id="cd14752">
    <property type="entry name" value="GH31_N"/>
    <property type="match status" value="1"/>
</dbReference>
<organism evidence="14 15">
    <name type="scientific">Cichlidogyrus casuarinus</name>
    <dbReference type="NCBI Taxonomy" id="1844966"/>
    <lineage>
        <taxon>Eukaryota</taxon>
        <taxon>Metazoa</taxon>
        <taxon>Spiralia</taxon>
        <taxon>Lophotrochozoa</taxon>
        <taxon>Platyhelminthes</taxon>
        <taxon>Monogenea</taxon>
        <taxon>Monopisthocotylea</taxon>
        <taxon>Dactylogyridea</taxon>
        <taxon>Ancyrocephalidae</taxon>
        <taxon>Cichlidogyrus</taxon>
    </lineage>
</organism>
<dbReference type="InterPro" id="IPR013780">
    <property type="entry name" value="Glyco_hydro_b"/>
</dbReference>
<evidence type="ECO:0000256" key="4">
    <source>
        <dbReference type="ARBA" id="ARBA00022729"/>
    </source>
</evidence>
<evidence type="ECO:0000256" key="10">
    <source>
        <dbReference type="RuleBase" id="RU361185"/>
    </source>
</evidence>